<organism evidence="1">
    <name type="scientific">uncultured virus</name>
    <dbReference type="NCBI Taxonomy" id="340016"/>
    <lineage>
        <taxon>Viruses</taxon>
        <taxon>environmental samples</taxon>
    </lineage>
</organism>
<protein>
    <submittedName>
        <fullName evidence="1">Uncharacterized protein</fullName>
    </submittedName>
</protein>
<reference evidence="1" key="2">
    <citation type="journal article" date="2017" name="Nat. Commun.">
        <title>Single-virus genomics reveals hidden cosmopolitan and abundant viruses.</title>
        <authorList>
            <person name="Martinez-Hernandez F."/>
            <person name="Fornas O."/>
            <person name="Lluesma Gomez M."/>
            <person name="Bolduc B."/>
            <person name="de la Cruz Pena M.J."/>
            <person name="Martinez J.M."/>
            <person name="Anton J."/>
            <person name="Gasol J.M."/>
            <person name="Rosselli R."/>
            <person name="Rodriguez-Valera F."/>
            <person name="Sullivan M.B."/>
            <person name="Acinas S.G."/>
            <person name="Martinez-Garcia M."/>
        </authorList>
    </citation>
    <scope>NUCLEOTIDE SEQUENCE</scope>
</reference>
<evidence type="ECO:0000313" key="1">
    <source>
        <dbReference type="EMBL" id="ASF00560.1"/>
    </source>
</evidence>
<accession>A0A218MMN9</accession>
<dbReference type="EMBL" id="KY052842">
    <property type="protein sequence ID" value="ASF00560.1"/>
    <property type="molecule type" value="Genomic_DNA"/>
</dbReference>
<sequence length="445" mass="50615">MAHYFIFPESDTTIYSHPDRSKMNAGYDEILELVKEAGSSDAYNHPSRILIKFKNQDIKDALDTVGHSYFQNNVKDDPTTGLFNKNLATSSVNLQLTTADTKNLVTTHVLNAYAVSQSWVEGTGKFLNLPTGSNGVSWEFRDDSTTATKWVTDGCVDCFGHSTVTTGVHGGTGSIDSSVVVVQEDGSTLPSTDQSASLITPGGGTWYTGSKFYATQQFLVGDSLDTDFQVKEIINFYSRSFYQNAGYINAAEDIEFEKNLTGIPNYGFLIKAVDNVEENYSSSFGEIQYFSSNTHTIYPPKLVFKWDDQIYNDLVYSDLAKSGSLNVSLYRNQKEYNQNDIATFRIHVREKYPTRDFSSTYQTSYFLKTNYFTKTSYYSIRDAHSEREIIPFDDYTKISADDEGMYFKIYMKGLQPERYYRLLFKHVHNDGTTIYDNDYYFKVVR</sequence>
<name>A0A218MMN9_9VIRU</name>
<proteinExistence type="predicted"/>
<reference evidence="1" key="1">
    <citation type="submission" date="2016-10" db="EMBL/GenBank/DDBJ databases">
        <authorList>
            <person name="Varghese N."/>
        </authorList>
    </citation>
    <scope>NUCLEOTIDE SEQUENCE</scope>
</reference>